<evidence type="ECO:0000313" key="3">
    <source>
        <dbReference type="EMBL" id="SER71856.1"/>
    </source>
</evidence>
<feature type="region of interest" description="Disordered" evidence="1">
    <location>
        <begin position="661"/>
        <end position="728"/>
    </location>
</feature>
<sequence length="728" mass="86190">MLFKKSKRNKANIQVDDSTRSSSKDVKQYVVDQCEHMIEIAKDIIDTRDELKVVSSYLKDVEEFEKLPKEKKEPIEEAAKSIVKLYNTKDEILKKKHDLPEERFQEFKSNEEEIPKAIKRLQNNEAFQDSAKKDMNYLEGEKIRWRDIEECSIKEQRTLRYLSVFLTVIFGVILIVLAVSYFSLYMDVQKYMILSGFIAVLSVGYIIIRFQDTTTNIRKSKVNTKQAIILENRAKLKYVNATNAVRFSREKYKVKNSYEFLYLWEQYNAICKERKQIKEIKDDLIYYTEKLHDLIEDLDLTDPEFWNKYFESFAEKKEMIEIKHSLVNRRSKLKQSIEYNKNAVDIIKKDVDSKVAQMGQNSIFIGDIIDQINNMLNEDNTDGAIKVSKLKQEKSKLISKTSTKEQENAPEKTAEKGAPKEEFKDLIGVDSEEFIDNFKNTREQAKEKTAESIKMAKNSAYSRYENSDFMELADEIDRINEFDKDQFVSKTASEGIYDAVNRATSELREIKEIKQKEKDKIKEEKRQKELQRIEKERKEREARIAEEKRREKEEKQREIEKRLREQEEARKIEELQKDAKELRDHAVEKFSNDKNNKTVKSETNIIETFKNEKNKMTKNKDEQQENNNDHAKKEQPKVMTQADILAARVRANKEIDMRKKLKAQEQAKKHLQEEQERQREQEEQEKIEEAKNPRRRAAIEELVVDVPWNPNISGLEQARRRDKPKTVV</sequence>
<feature type="region of interest" description="Disordered" evidence="1">
    <location>
        <begin position="1"/>
        <end position="25"/>
    </location>
</feature>
<feature type="compositionally biased region" description="Basic and acidic residues" evidence="1">
    <location>
        <begin position="586"/>
        <end position="600"/>
    </location>
</feature>
<feature type="region of interest" description="Disordered" evidence="1">
    <location>
        <begin position="514"/>
        <end position="568"/>
    </location>
</feature>
<keyword evidence="2" id="KW-1133">Transmembrane helix</keyword>
<evidence type="ECO:0000256" key="2">
    <source>
        <dbReference type="SAM" id="Phobius"/>
    </source>
</evidence>
<evidence type="ECO:0000313" key="4">
    <source>
        <dbReference type="Proteomes" id="UP000182471"/>
    </source>
</evidence>
<reference evidence="4" key="1">
    <citation type="submission" date="2016-10" db="EMBL/GenBank/DDBJ databases">
        <authorList>
            <person name="Varghese N."/>
            <person name="Submissions S."/>
        </authorList>
    </citation>
    <scope>NUCLEOTIDE SEQUENCE [LARGE SCALE GENOMIC DNA]</scope>
    <source>
        <strain evidence="4">S1b</strain>
    </source>
</reference>
<feature type="compositionally biased region" description="Basic residues" evidence="1">
    <location>
        <begin position="1"/>
        <end position="10"/>
    </location>
</feature>
<keyword evidence="2" id="KW-0472">Membrane</keyword>
<dbReference type="AlphaFoldDB" id="A0A1H9RGI9"/>
<feature type="region of interest" description="Disordered" evidence="1">
    <location>
        <begin position="397"/>
        <end position="421"/>
    </location>
</feature>
<keyword evidence="4" id="KW-1185">Reference proteome</keyword>
<dbReference type="RefSeq" id="WP_074730473.1">
    <property type="nucleotide sequence ID" value="NZ_FOGW01000008.1"/>
</dbReference>
<protein>
    <submittedName>
        <fullName evidence="3">Uncharacterized protein</fullName>
    </submittedName>
</protein>
<name>A0A1H9RGI9_9FIRM</name>
<feature type="transmembrane region" description="Helical" evidence="2">
    <location>
        <begin position="162"/>
        <end position="185"/>
    </location>
</feature>
<dbReference type="Proteomes" id="UP000182471">
    <property type="component" value="Unassembled WGS sequence"/>
</dbReference>
<keyword evidence="2" id="KW-0812">Transmembrane</keyword>
<proteinExistence type="predicted"/>
<feature type="transmembrane region" description="Helical" evidence="2">
    <location>
        <begin position="191"/>
        <end position="210"/>
    </location>
</feature>
<accession>A0A1H9RGI9</accession>
<organism evidence="3 4">
    <name type="scientific">Lachnobacterium bovis</name>
    <dbReference type="NCBI Taxonomy" id="140626"/>
    <lineage>
        <taxon>Bacteria</taxon>
        <taxon>Bacillati</taxon>
        <taxon>Bacillota</taxon>
        <taxon>Clostridia</taxon>
        <taxon>Lachnospirales</taxon>
        <taxon>Lachnospiraceae</taxon>
        <taxon>Lachnobacterium</taxon>
    </lineage>
</organism>
<feature type="compositionally biased region" description="Basic and acidic residues" evidence="1">
    <location>
        <begin position="609"/>
        <end position="636"/>
    </location>
</feature>
<dbReference type="EMBL" id="FOGW01000008">
    <property type="protein sequence ID" value="SER71856.1"/>
    <property type="molecule type" value="Genomic_DNA"/>
</dbReference>
<feature type="region of interest" description="Disordered" evidence="1">
    <location>
        <begin position="586"/>
        <end position="641"/>
    </location>
</feature>
<feature type="compositionally biased region" description="Basic and acidic residues" evidence="1">
    <location>
        <begin position="661"/>
        <end position="681"/>
    </location>
</feature>
<gene>
    <name evidence="3" type="ORF">SAMN02910429_00873</name>
</gene>
<evidence type="ECO:0000256" key="1">
    <source>
        <dbReference type="SAM" id="MobiDB-lite"/>
    </source>
</evidence>